<protein>
    <submittedName>
        <fullName evidence="2">Uncharacterized protein</fullName>
    </submittedName>
</protein>
<feature type="chain" id="PRO_5001492464" evidence="1">
    <location>
        <begin position="22"/>
        <end position="135"/>
    </location>
</feature>
<comment type="caution">
    <text evidence="2">The sequence shown here is derived from an EMBL/GenBank/DDBJ whole genome shotgun (WGS) entry which is preliminary data.</text>
</comment>
<evidence type="ECO:0000313" key="3">
    <source>
        <dbReference type="Proteomes" id="UP000024635"/>
    </source>
</evidence>
<organism evidence="2 3">
    <name type="scientific">Ancylostoma ceylanicum</name>
    <dbReference type="NCBI Taxonomy" id="53326"/>
    <lineage>
        <taxon>Eukaryota</taxon>
        <taxon>Metazoa</taxon>
        <taxon>Ecdysozoa</taxon>
        <taxon>Nematoda</taxon>
        <taxon>Chromadorea</taxon>
        <taxon>Rhabditida</taxon>
        <taxon>Rhabditina</taxon>
        <taxon>Rhabditomorpha</taxon>
        <taxon>Strongyloidea</taxon>
        <taxon>Ancylostomatidae</taxon>
        <taxon>Ancylostomatinae</taxon>
        <taxon>Ancylostoma</taxon>
    </lineage>
</organism>
<sequence>MFLQLFFVFLLLNVVTETVVGQAKNPLPVNYCEVAKRNGMCNRCPATLLLDVLSGFDTFAALATVSRPLVARSQHTREHNYGNIIQASPPSVNFRLLTFFSNLHLFIRTSLKGEVHDDKAPYPADYVRIEVKLSE</sequence>
<feature type="signal peptide" evidence="1">
    <location>
        <begin position="1"/>
        <end position="21"/>
    </location>
</feature>
<name>A0A016UKP4_9BILA</name>
<dbReference type="Proteomes" id="UP000024635">
    <property type="component" value="Unassembled WGS sequence"/>
</dbReference>
<gene>
    <name evidence="2" type="primary">Acey_s0038.g3594</name>
    <name evidence="2" type="ORF">Y032_0038g3594</name>
</gene>
<keyword evidence="1" id="KW-0732">Signal</keyword>
<dbReference type="EMBL" id="JARK01001374">
    <property type="protein sequence ID" value="EYC15033.1"/>
    <property type="molecule type" value="Genomic_DNA"/>
</dbReference>
<evidence type="ECO:0000256" key="1">
    <source>
        <dbReference type="SAM" id="SignalP"/>
    </source>
</evidence>
<dbReference type="AlphaFoldDB" id="A0A016UKP4"/>
<keyword evidence="3" id="KW-1185">Reference proteome</keyword>
<accession>A0A016UKP4</accession>
<reference evidence="3" key="1">
    <citation type="journal article" date="2015" name="Nat. Genet.">
        <title>The genome and transcriptome of the zoonotic hookworm Ancylostoma ceylanicum identify infection-specific gene families.</title>
        <authorList>
            <person name="Schwarz E.M."/>
            <person name="Hu Y."/>
            <person name="Antoshechkin I."/>
            <person name="Miller M.M."/>
            <person name="Sternberg P.W."/>
            <person name="Aroian R.V."/>
        </authorList>
    </citation>
    <scope>NUCLEOTIDE SEQUENCE</scope>
    <source>
        <strain evidence="3">HY135</strain>
    </source>
</reference>
<proteinExistence type="predicted"/>
<evidence type="ECO:0000313" key="2">
    <source>
        <dbReference type="EMBL" id="EYC15033.1"/>
    </source>
</evidence>